<feature type="region of interest" description="Disordered" evidence="1">
    <location>
        <begin position="100"/>
        <end position="132"/>
    </location>
</feature>
<evidence type="ECO:0000256" key="1">
    <source>
        <dbReference type="SAM" id="MobiDB-lite"/>
    </source>
</evidence>
<dbReference type="Pfam" id="PF25923">
    <property type="entry name" value="DUF7969"/>
    <property type="match status" value="1"/>
</dbReference>
<reference evidence="4" key="1">
    <citation type="submission" date="2016-10" db="EMBL/GenBank/DDBJ databases">
        <authorList>
            <person name="Varghese N."/>
            <person name="Submissions S."/>
        </authorList>
    </citation>
    <scope>NUCLEOTIDE SEQUENCE [LARGE SCALE GENOMIC DNA]</scope>
    <source>
        <strain evidence="4">CGMCC 1.10329</strain>
    </source>
</reference>
<gene>
    <name evidence="3" type="ORF">SAMN05216277_11649</name>
</gene>
<proteinExistence type="predicted"/>
<name>A0A1I5V7X8_9EURY</name>
<dbReference type="InterPro" id="IPR058275">
    <property type="entry name" value="DUF7969"/>
</dbReference>
<evidence type="ECO:0000313" key="3">
    <source>
        <dbReference type="EMBL" id="SFQ03501.1"/>
    </source>
</evidence>
<dbReference type="OrthoDB" id="313263at2157"/>
<dbReference type="EMBL" id="FOXI01000016">
    <property type="protein sequence ID" value="SFQ03501.1"/>
    <property type="molecule type" value="Genomic_DNA"/>
</dbReference>
<accession>A0A1I5V7X8</accession>
<evidence type="ECO:0000313" key="4">
    <source>
        <dbReference type="Proteomes" id="UP000183769"/>
    </source>
</evidence>
<dbReference type="RefSeq" id="WP_074880034.1">
    <property type="nucleotide sequence ID" value="NZ_FOXI01000016.1"/>
</dbReference>
<dbReference type="AlphaFoldDB" id="A0A1I5V7X8"/>
<evidence type="ECO:0000259" key="2">
    <source>
        <dbReference type="Pfam" id="PF25923"/>
    </source>
</evidence>
<keyword evidence="4" id="KW-1185">Reference proteome</keyword>
<sequence>MSYPVTYYCPCCGAVHELEREGYLADKSVTPYPLSGWNYVDPDEPFEDAAGIDGVRIVCGDGELLLSGDDLPAGADAPDEGCGEPFYLSFVRFEDGVEIEPEPEGDRVTIGLGTHGPRGPDEPGGPAGPHDD</sequence>
<dbReference type="Proteomes" id="UP000183769">
    <property type="component" value="Unassembled WGS sequence"/>
</dbReference>
<organism evidence="3 4">
    <name type="scientific">Halolamina pelagica</name>
    <dbReference type="NCBI Taxonomy" id="699431"/>
    <lineage>
        <taxon>Archaea</taxon>
        <taxon>Methanobacteriati</taxon>
        <taxon>Methanobacteriota</taxon>
        <taxon>Stenosarchaea group</taxon>
        <taxon>Halobacteria</taxon>
        <taxon>Halobacteriales</taxon>
        <taxon>Haloferacaceae</taxon>
    </lineage>
</organism>
<feature type="domain" description="DUF7969" evidence="2">
    <location>
        <begin position="1"/>
        <end position="129"/>
    </location>
</feature>
<protein>
    <recommendedName>
        <fullName evidence="2">DUF7969 domain-containing protein</fullName>
    </recommendedName>
</protein>